<name>A0ABP1PX06_9HEXA</name>
<accession>A0ABP1PX06</accession>
<dbReference type="PANTHER" id="PTHR46674:SF1">
    <property type="entry name" value="INACTIVE PEPTIDYL-PROLYL CIS-TRANS ISOMERASE FKBP6"/>
    <property type="match status" value="1"/>
</dbReference>
<evidence type="ECO:0000313" key="6">
    <source>
        <dbReference type="Proteomes" id="UP001642540"/>
    </source>
</evidence>
<proteinExistence type="predicted"/>
<dbReference type="InterPro" id="IPR011990">
    <property type="entry name" value="TPR-like_helical_dom_sf"/>
</dbReference>
<keyword evidence="3" id="KW-0175">Coiled coil</keyword>
<dbReference type="SUPFAM" id="SSF48452">
    <property type="entry name" value="TPR-like"/>
    <property type="match status" value="1"/>
</dbReference>
<keyword evidence="1" id="KW-0677">Repeat</keyword>
<evidence type="ECO:0000256" key="3">
    <source>
        <dbReference type="SAM" id="Coils"/>
    </source>
</evidence>
<comment type="caution">
    <text evidence="5">The sequence shown here is derived from an EMBL/GenBank/DDBJ whole genome shotgun (WGS) entry which is preliminary data.</text>
</comment>
<protein>
    <submittedName>
        <fullName evidence="5">Uncharacterized protein</fullName>
    </submittedName>
</protein>
<dbReference type="EMBL" id="CAXLJM020000013">
    <property type="protein sequence ID" value="CAL8078614.1"/>
    <property type="molecule type" value="Genomic_DNA"/>
</dbReference>
<keyword evidence="2" id="KW-0802">TPR repeat</keyword>
<gene>
    <name evidence="5" type="ORF">ODALV1_LOCUS4146</name>
</gene>
<dbReference type="Gene3D" id="1.25.40.10">
    <property type="entry name" value="Tetratricopeptide repeat domain"/>
    <property type="match status" value="1"/>
</dbReference>
<feature type="region of interest" description="Disordered" evidence="4">
    <location>
        <begin position="528"/>
        <end position="559"/>
    </location>
</feature>
<sequence>MVAFNDLIKKHLKEDVLLKLVECLLVEKPEPFMPPNRLVSMCLVEALNAISTTSKCPTVLMDNIQQEETLIHIANCIVNGDVALMGKGLSLTGAVGFTPKCRNDLSKIMAAMRESSPKYGSTAISQDVLVTVSDKARFGVKKLNTNLEMFMQTYDGNDYAVDDVLSWHKMKSDMHEVEIASMRDQVFQLNRTIAQFKVLINKQSELITSRAESTSTLQKDFKHMKQMVESMKEKKIELETKHEKTTDALRKQLNYQEDLFISKSERMVQLEKQIIDFKEENKKLEAAKLEATQSTRQLTADNAKLQKKLDELESETKTSKKPMILLEKDLKKSEESIKASEGLLEAETRSQTEYTTPPYITSDERSRLPFETIVEEVQRLKRDGNDYYWNDKNYSFAIKKWKKAVTMIEAYPVGNEEDDQIRRELIWRLYASVAQGYLRLERPVEACSACNLGLKWADIHGESSLELYFRFAKAKLMLNDHKAALGLIKGALNIEPLNEQCLQLKLEIQHKGRADGVLKNVRRRLFTDNTRSTKKSGNGDFMRDKGFTDPKNQVQESSEKMQKLTLEKATEPQTQLEKLNSQLLKGPNTRCKQYNLLTLEPMLFKNFIVPESKTYANTANNSAEDSEESSCDY</sequence>
<dbReference type="InterPro" id="IPR042282">
    <property type="entry name" value="FKBP6/shu"/>
</dbReference>
<evidence type="ECO:0000256" key="2">
    <source>
        <dbReference type="ARBA" id="ARBA00022803"/>
    </source>
</evidence>
<evidence type="ECO:0000256" key="1">
    <source>
        <dbReference type="ARBA" id="ARBA00022737"/>
    </source>
</evidence>
<dbReference type="Proteomes" id="UP001642540">
    <property type="component" value="Unassembled WGS sequence"/>
</dbReference>
<dbReference type="PANTHER" id="PTHR46674">
    <property type="entry name" value="INACTIVE PEPTIDYL-PROLYL CIS-TRANS ISOMERASE FKBP6"/>
    <property type="match status" value="1"/>
</dbReference>
<organism evidence="5 6">
    <name type="scientific">Orchesella dallaii</name>
    <dbReference type="NCBI Taxonomy" id="48710"/>
    <lineage>
        <taxon>Eukaryota</taxon>
        <taxon>Metazoa</taxon>
        <taxon>Ecdysozoa</taxon>
        <taxon>Arthropoda</taxon>
        <taxon>Hexapoda</taxon>
        <taxon>Collembola</taxon>
        <taxon>Entomobryomorpha</taxon>
        <taxon>Entomobryoidea</taxon>
        <taxon>Orchesellidae</taxon>
        <taxon>Orchesellinae</taxon>
        <taxon>Orchesella</taxon>
    </lineage>
</organism>
<evidence type="ECO:0000256" key="4">
    <source>
        <dbReference type="SAM" id="MobiDB-lite"/>
    </source>
</evidence>
<evidence type="ECO:0000313" key="5">
    <source>
        <dbReference type="EMBL" id="CAL8078614.1"/>
    </source>
</evidence>
<reference evidence="5 6" key="1">
    <citation type="submission" date="2024-08" db="EMBL/GenBank/DDBJ databases">
        <authorList>
            <person name="Cucini C."/>
            <person name="Frati F."/>
        </authorList>
    </citation>
    <scope>NUCLEOTIDE SEQUENCE [LARGE SCALE GENOMIC DNA]</scope>
</reference>
<feature type="coiled-coil region" evidence="3">
    <location>
        <begin position="221"/>
        <end position="315"/>
    </location>
</feature>
<keyword evidence="6" id="KW-1185">Reference proteome</keyword>